<keyword evidence="6" id="KW-0808">Transferase</keyword>
<gene>
    <name evidence="6" type="ORF">GN958_ATG13176</name>
</gene>
<dbReference type="PRINTS" id="PR00109">
    <property type="entry name" value="TYRKINASE"/>
</dbReference>
<evidence type="ECO:0000256" key="3">
    <source>
        <dbReference type="PROSITE-ProRule" id="PRU10141"/>
    </source>
</evidence>
<keyword evidence="1 3" id="KW-0547">Nucleotide-binding</keyword>
<dbReference type="PROSITE" id="PS50011">
    <property type="entry name" value="PROTEIN_KINASE_DOM"/>
    <property type="match status" value="1"/>
</dbReference>
<sequence>MPVMATSSSVAGDASMRGRPGLFSLLSHQHHAKPHASTPNVAISVPSASLRTTERHQHGSTMIQSISKSFNPFTAPFQRFPSSRYLCKHVYQSPMHSRALQCQHSVVAADFAAPRHRRHVLLSSFSKASVTEWQLEHVGRVMATLARQPGVFQSLLQIWDAGNNWVLVQNLQPDWVTIRERFTDPISFTEEKLRHVVFQVAAIVDFLHSHGLSMAGELLHYDLVMAKEQVTLLLHVDLILSGCTLVPATKRNRDADIAAIGMLMFQIAMMPRSPVGEVDISYVEGAIEDQLDHLSPACRDILLDCLTMKLSVRDLLTRKWLRQVDFLHTKKKRTLASTTSETRHALYESLLWKLAALCMMDWLRQNQKAPEVKSAEEEEETESSRQRSRRPTRRIYTRSRLYVPNGVLRRGPIPVPVPAGHSVRPQDDSEQRRHVHTLLSDHHLPDDSGAKIWRTYDEFDYELPSFYAPRAVTYDNFEVDDDAERILEEDSDGGFISLPTEEKRSSLSKFHDGDEVRSLQREVVRSLQQEPTDEQDEDTGHMHTSYEDVFNQRRSSATRQQETLGDDRTASHDAVHFSAFGPPQVALRDFFRIDIWAYLKQQRESMLELALEHNDVETGHRAQPLRIQRGTLVTVSIEHSTRFGIKGEDCKSFRWHGDIVGVSFDLYRHTTRSEDTNDTDELCIAKIVAGTKVSLLYIRLHALSAHCYNGTAAGVTTSSDLSLLDTRMEHVAPNVLDIPAEDLELIRPIGHGSFGDAVLARWKSTSQDVVVKMMNQDVYGHSDALAEFQHEAAVMNLLGKHPHVVELLGVSNTGADKGSTHSQSLSLVTEYLPNGSLEDVLGINAHSGILSEQVSLFSRTIMARDAAHGLVNIHQGNFLHRDIAARNCLVDVDFSVKVCDFGLSRRLRGFNGTDGSFYFDDDRHGFGPLKWMAPESIIPPHLFSTFSDSYMFGVLLYEIFSGQPPFPNLTSRDAAALILEGHHVPIPNSLPSTHRQLMQQCFDVHPLRRPSMDQIYNTLDRWVLQDTKTQVV</sequence>
<dbReference type="PANTHER" id="PTHR24418">
    <property type="entry name" value="TYROSINE-PROTEIN KINASE"/>
    <property type="match status" value="1"/>
</dbReference>
<accession>A0A8S9UFC1</accession>
<dbReference type="InterPro" id="IPR020635">
    <property type="entry name" value="Tyr_kinase_cat_dom"/>
</dbReference>
<dbReference type="InterPro" id="IPR011009">
    <property type="entry name" value="Kinase-like_dom_sf"/>
</dbReference>
<dbReference type="Pfam" id="PF07714">
    <property type="entry name" value="PK_Tyr_Ser-Thr"/>
    <property type="match status" value="1"/>
</dbReference>
<feature type="compositionally biased region" description="Basic and acidic residues" evidence="4">
    <location>
        <begin position="500"/>
        <end position="516"/>
    </location>
</feature>
<dbReference type="GO" id="GO:0004713">
    <property type="term" value="F:protein tyrosine kinase activity"/>
    <property type="evidence" value="ECO:0007669"/>
    <property type="project" value="InterPro"/>
</dbReference>
<dbReference type="SMART" id="SM00219">
    <property type="entry name" value="TyrKc"/>
    <property type="match status" value="1"/>
</dbReference>
<dbReference type="GO" id="GO:0005524">
    <property type="term" value="F:ATP binding"/>
    <property type="evidence" value="ECO:0007669"/>
    <property type="project" value="UniProtKB-UniRule"/>
</dbReference>
<reference evidence="6" key="1">
    <citation type="submission" date="2020-03" db="EMBL/GenBank/DDBJ databases">
        <title>Hybrid Assembly of Korean Phytophthora infestans isolates.</title>
        <authorList>
            <person name="Prokchorchik M."/>
            <person name="Lee Y."/>
            <person name="Seo J."/>
            <person name="Cho J.-H."/>
            <person name="Park Y.-E."/>
            <person name="Jang D.-C."/>
            <person name="Im J.-S."/>
            <person name="Choi J.-G."/>
            <person name="Park H.-J."/>
            <person name="Lee G.-B."/>
            <person name="Lee Y.-G."/>
            <person name="Hong S.-Y."/>
            <person name="Cho K."/>
            <person name="Sohn K.H."/>
        </authorList>
    </citation>
    <scope>NUCLEOTIDE SEQUENCE</scope>
    <source>
        <strain evidence="6">KR_2_A2</strain>
    </source>
</reference>
<evidence type="ECO:0000256" key="2">
    <source>
        <dbReference type="ARBA" id="ARBA00022840"/>
    </source>
</evidence>
<protein>
    <submittedName>
        <fullName evidence="6">Protein tyrosine kinase</fullName>
    </submittedName>
</protein>
<evidence type="ECO:0000313" key="7">
    <source>
        <dbReference type="Proteomes" id="UP000704712"/>
    </source>
</evidence>
<keyword evidence="2 3" id="KW-0067">ATP-binding</keyword>
<evidence type="ECO:0000256" key="1">
    <source>
        <dbReference type="ARBA" id="ARBA00022741"/>
    </source>
</evidence>
<dbReference type="EMBL" id="JAACNO010001773">
    <property type="protein sequence ID" value="KAF4137664.1"/>
    <property type="molecule type" value="Genomic_DNA"/>
</dbReference>
<dbReference type="InterPro" id="IPR008266">
    <property type="entry name" value="Tyr_kinase_AS"/>
</dbReference>
<evidence type="ECO:0000256" key="4">
    <source>
        <dbReference type="SAM" id="MobiDB-lite"/>
    </source>
</evidence>
<dbReference type="Gene3D" id="1.10.510.10">
    <property type="entry name" value="Transferase(Phosphotransferase) domain 1"/>
    <property type="match status" value="2"/>
</dbReference>
<keyword evidence="6" id="KW-0418">Kinase</keyword>
<feature type="region of interest" description="Disordered" evidence="4">
    <location>
        <begin position="490"/>
        <end position="516"/>
    </location>
</feature>
<feature type="binding site" evidence="3">
    <location>
        <position position="772"/>
    </location>
    <ligand>
        <name>ATP</name>
        <dbReference type="ChEBI" id="CHEBI:30616"/>
    </ligand>
</feature>
<dbReference type="InterPro" id="IPR000719">
    <property type="entry name" value="Prot_kinase_dom"/>
</dbReference>
<dbReference type="InterPro" id="IPR050198">
    <property type="entry name" value="Non-receptor_tyrosine_kinases"/>
</dbReference>
<evidence type="ECO:0000313" key="6">
    <source>
        <dbReference type="EMBL" id="KAF4137664.1"/>
    </source>
</evidence>
<organism evidence="6 7">
    <name type="scientific">Phytophthora infestans</name>
    <name type="common">Potato late blight agent</name>
    <name type="synonym">Botrytis infestans</name>
    <dbReference type="NCBI Taxonomy" id="4787"/>
    <lineage>
        <taxon>Eukaryota</taxon>
        <taxon>Sar</taxon>
        <taxon>Stramenopiles</taxon>
        <taxon>Oomycota</taxon>
        <taxon>Peronosporomycetes</taxon>
        <taxon>Peronosporales</taxon>
        <taxon>Peronosporaceae</taxon>
        <taxon>Phytophthora</taxon>
    </lineage>
</organism>
<dbReference type="PROSITE" id="PS00107">
    <property type="entry name" value="PROTEIN_KINASE_ATP"/>
    <property type="match status" value="1"/>
</dbReference>
<comment type="caution">
    <text evidence="6">The sequence shown here is derived from an EMBL/GenBank/DDBJ whole genome shotgun (WGS) entry which is preliminary data.</text>
</comment>
<dbReference type="Proteomes" id="UP000704712">
    <property type="component" value="Unassembled WGS sequence"/>
</dbReference>
<name>A0A8S9UFC1_PHYIN</name>
<dbReference type="InterPro" id="IPR017441">
    <property type="entry name" value="Protein_kinase_ATP_BS"/>
</dbReference>
<proteinExistence type="predicted"/>
<evidence type="ECO:0000259" key="5">
    <source>
        <dbReference type="PROSITE" id="PS50011"/>
    </source>
</evidence>
<dbReference type="PROSITE" id="PS00109">
    <property type="entry name" value="PROTEIN_KINASE_TYR"/>
    <property type="match status" value="1"/>
</dbReference>
<dbReference type="AlphaFoldDB" id="A0A8S9UFC1"/>
<feature type="region of interest" description="Disordered" evidence="4">
    <location>
        <begin position="369"/>
        <end position="392"/>
    </location>
</feature>
<feature type="domain" description="Protein kinase" evidence="5">
    <location>
        <begin position="743"/>
        <end position="1023"/>
    </location>
</feature>
<dbReference type="SUPFAM" id="SSF56112">
    <property type="entry name" value="Protein kinase-like (PK-like)"/>
    <property type="match status" value="2"/>
</dbReference>
<dbReference type="InterPro" id="IPR001245">
    <property type="entry name" value="Ser-Thr/Tyr_kinase_cat_dom"/>
</dbReference>